<sequence length="47" mass="5584">MLLLKVIRYKEVEPIGRGINLSDSQRIRHARCHCLDRIRSRERKAVP</sequence>
<reference evidence="1 2" key="1">
    <citation type="submission" date="2019-09" db="EMBL/GenBank/DDBJ databases">
        <authorList>
            <person name="Leyn A S."/>
        </authorList>
    </citation>
    <scope>NUCLEOTIDE SEQUENCE [LARGE SCALE GENOMIC DNA]</scope>
    <source>
        <strain evidence="1">AA231_1</strain>
    </source>
</reference>
<organism evidence="1 2">
    <name type="scientific">Amycolatopsis camponoti</name>
    <dbReference type="NCBI Taxonomy" id="2606593"/>
    <lineage>
        <taxon>Bacteria</taxon>
        <taxon>Bacillati</taxon>
        <taxon>Actinomycetota</taxon>
        <taxon>Actinomycetes</taxon>
        <taxon>Pseudonocardiales</taxon>
        <taxon>Pseudonocardiaceae</taxon>
        <taxon>Amycolatopsis</taxon>
    </lineage>
</organism>
<gene>
    <name evidence="1" type="ORF">AA23TX_08752</name>
</gene>
<dbReference type="AlphaFoldDB" id="A0A6I8M2F7"/>
<keyword evidence="2" id="KW-1185">Reference proteome</keyword>
<dbReference type="EMBL" id="CABVGP010000003">
    <property type="protein sequence ID" value="VVJ23869.1"/>
    <property type="molecule type" value="Genomic_DNA"/>
</dbReference>
<dbReference type="Proteomes" id="UP000399805">
    <property type="component" value="Unassembled WGS sequence"/>
</dbReference>
<proteinExistence type="predicted"/>
<accession>A0A6I8M2F7</accession>
<evidence type="ECO:0000313" key="1">
    <source>
        <dbReference type="EMBL" id="VVJ23869.1"/>
    </source>
</evidence>
<evidence type="ECO:0000313" key="2">
    <source>
        <dbReference type="Proteomes" id="UP000399805"/>
    </source>
</evidence>
<name>A0A6I8M2F7_9PSEU</name>
<protein>
    <submittedName>
        <fullName evidence="1">Uncharacterized protein</fullName>
    </submittedName>
</protein>